<feature type="transmembrane region" description="Helical" evidence="6">
    <location>
        <begin position="119"/>
        <end position="140"/>
    </location>
</feature>
<protein>
    <recommendedName>
        <fullName evidence="9">Amino acid permease/ SLC12A domain-containing protein</fullName>
    </recommendedName>
</protein>
<reference evidence="7 8" key="1">
    <citation type="submission" date="2014-10" db="EMBL/GenBank/DDBJ databases">
        <title>Draft genome of the hookworm Ancylostoma caninum.</title>
        <authorList>
            <person name="Mitreva M."/>
        </authorList>
    </citation>
    <scope>NUCLEOTIDE SEQUENCE [LARGE SCALE GENOMIC DNA]</scope>
    <source>
        <strain evidence="7 8">Baltimore</strain>
    </source>
</reference>
<proteinExistence type="predicted"/>
<keyword evidence="8" id="KW-1185">Reference proteome</keyword>
<dbReference type="Proteomes" id="UP000252519">
    <property type="component" value="Unassembled WGS sequence"/>
</dbReference>
<sequence>DYHTCDPINEFYRFPKAGSAYTYAYVSVGELWAFIIGWNIILEHMLGAAAVARSWSGYLDSLLGNVISNTTIERVGRIQSSSFFGDYPDVVAFVLIVIVGIFVAMGSKASTNFNSMFTIVNMAVIVIVVGYGITFADFSLWTGTDAEGRSNFFPYGVNGMLAGAASCFFAYIGFDGLATAGEEAKSELTDFLVGYNSACEERIMWLPSMGHGFVSFRHFLVHTYF</sequence>
<name>A0A368H6D5_ANCCA</name>
<dbReference type="GO" id="GO:0015171">
    <property type="term" value="F:amino acid transmembrane transporter activity"/>
    <property type="evidence" value="ECO:0007669"/>
    <property type="project" value="TreeGrafter"/>
</dbReference>
<feature type="transmembrane region" description="Helical" evidence="6">
    <location>
        <begin position="90"/>
        <end position="107"/>
    </location>
</feature>
<evidence type="ECO:0000313" key="7">
    <source>
        <dbReference type="EMBL" id="RCN50835.1"/>
    </source>
</evidence>
<keyword evidence="5 6" id="KW-0472">Membrane</keyword>
<evidence type="ECO:0000256" key="2">
    <source>
        <dbReference type="ARBA" id="ARBA00022448"/>
    </source>
</evidence>
<comment type="caution">
    <text evidence="7">The sequence shown here is derived from an EMBL/GenBank/DDBJ whole genome shotgun (WGS) entry which is preliminary data.</text>
</comment>
<dbReference type="GO" id="GO:0005886">
    <property type="term" value="C:plasma membrane"/>
    <property type="evidence" value="ECO:0007669"/>
    <property type="project" value="TreeGrafter"/>
</dbReference>
<dbReference type="Gene3D" id="1.20.1740.10">
    <property type="entry name" value="Amino acid/polyamine transporter I"/>
    <property type="match status" value="1"/>
</dbReference>
<feature type="non-terminal residue" evidence="7">
    <location>
        <position position="1"/>
    </location>
</feature>
<dbReference type="InterPro" id="IPR002293">
    <property type="entry name" value="AA/rel_permease1"/>
</dbReference>
<organism evidence="7 8">
    <name type="scientific">Ancylostoma caninum</name>
    <name type="common">Dog hookworm</name>
    <dbReference type="NCBI Taxonomy" id="29170"/>
    <lineage>
        <taxon>Eukaryota</taxon>
        <taxon>Metazoa</taxon>
        <taxon>Ecdysozoa</taxon>
        <taxon>Nematoda</taxon>
        <taxon>Chromadorea</taxon>
        <taxon>Rhabditida</taxon>
        <taxon>Rhabditina</taxon>
        <taxon>Rhabditomorpha</taxon>
        <taxon>Strongyloidea</taxon>
        <taxon>Ancylostomatidae</taxon>
        <taxon>Ancylostomatinae</taxon>
        <taxon>Ancylostoma</taxon>
    </lineage>
</organism>
<evidence type="ECO:0000313" key="8">
    <source>
        <dbReference type="Proteomes" id="UP000252519"/>
    </source>
</evidence>
<evidence type="ECO:0008006" key="9">
    <source>
        <dbReference type="Google" id="ProtNLM"/>
    </source>
</evidence>
<comment type="subcellular location">
    <subcellularLocation>
        <location evidence="1">Membrane</location>
        <topology evidence="1">Multi-pass membrane protein</topology>
    </subcellularLocation>
</comment>
<dbReference type="Pfam" id="PF13520">
    <property type="entry name" value="AA_permease_2"/>
    <property type="match status" value="1"/>
</dbReference>
<dbReference type="OrthoDB" id="3900342at2759"/>
<keyword evidence="3 6" id="KW-0812">Transmembrane</keyword>
<evidence type="ECO:0000256" key="4">
    <source>
        <dbReference type="ARBA" id="ARBA00022989"/>
    </source>
</evidence>
<evidence type="ECO:0000256" key="6">
    <source>
        <dbReference type="SAM" id="Phobius"/>
    </source>
</evidence>
<feature type="transmembrane region" description="Helical" evidence="6">
    <location>
        <begin position="20"/>
        <end position="41"/>
    </location>
</feature>
<evidence type="ECO:0000256" key="3">
    <source>
        <dbReference type="ARBA" id="ARBA00022692"/>
    </source>
</evidence>
<evidence type="ECO:0000256" key="5">
    <source>
        <dbReference type="ARBA" id="ARBA00023136"/>
    </source>
</evidence>
<evidence type="ECO:0000256" key="1">
    <source>
        <dbReference type="ARBA" id="ARBA00004141"/>
    </source>
</evidence>
<gene>
    <name evidence="7" type="ORF">ANCCAN_03044</name>
</gene>
<dbReference type="PANTHER" id="PTHR43243">
    <property type="entry name" value="INNER MEMBRANE TRANSPORTER YGJI-RELATED"/>
    <property type="match status" value="1"/>
</dbReference>
<dbReference type="EMBL" id="JOJR01000019">
    <property type="protein sequence ID" value="RCN50835.1"/>
    <property type="molecule type" value="Genomic_DNA"/>
</dbReference>
<dbReference type="STRING" id="29170.A0A368H6D5"/>
<feature type="transmembrane region" description="Helical" evidence="6">
    <location>
        <begin position="152"/>
        <end position="174"/>
    </location>
</feature>
<keyword evidence="2" id="KW-0813">Transport</keyword>
<dbReference type="AlphaFoldDB" id="A0A368H6D5"/>
<accession>A0A368H6D5</accession>
<dbReference type="PANTHER" id="PTHR43243:SF4">
    <property type="entry name" value="CATIONIC AMINO ACID TRANSPORTER 4"/>
    <property type="match status" value="1"/>
</dbReference>
<keyword evidence="4 6" id="KW-1133">Transmembrane helix</keyword>